<evidence type="ECO:0000256" key="1">
    <source>
        <dbReference type="SAM" id="MobiDB-lite"/>
    </source>
</evidence>
<dbReference type="Proteomes" id="UP000077266">
    <property type="component" value="Unassembled WGS sequence"/>
</dbReference>
<feature type="region of interest" description="Disordered" evidence="1">
    <location>
        <begin position="329"/>
        <end position="385"/>
    </location>
</feature>
<feature type="region of interest" description="Disordered" evidence="1">
    <location>
        <begin position="402"/>
        <end position="428"/>
    </location>
</feature>
<sequence length="470" mass="51972">MPLYLLDDLAFQVFEHRMGVPLLHVPLLNNENSNTKTPNLVHPDTVPHLRLHHFVDACRLAFGAFNLGPAGEDPAFLPNARRLDVYRVEGTSMASQRLEEDEFSSNLKPKSGIILDVYTYNNGEKESVDLGSQPAALEAIFEYINENHEVKKEAAFPGMVAPYARTEATCMFTGEEPILCAMHIFERRWSSPMLRLLSESSARVNAQFQAAIGNVHDEWYQTANVFVPAWQRLALTRDSVSPIEDSLNAAFGSPTCHHLLDGMYMVVHMGELLYLDRQGSSTMQFTTGATNEPRIVPVDDKASLLWAMRYTIAIFTRYGTPELREIMMSKPTWTPAQNDQGKKRKRDSSTSPGPPPKRRDGDDSQRDPDDSVGSSHSTLADASPEELKEMVVKLARCASPARALPLQPPSDSASSENDSSDDEASMSDGLVYMGGVKIVDPDPECIALDMEAVRIGALVLSSVFEQVGRA</sequence>
<evidence type="ECO:0000313" key="3">
    <source>
        <dbReference type="Proteomes" id="UP000077266"/>
    </source>
</evidence>
<protein>
    <submittedName>
        <fullName evidence="2">Uncharacterized protein</fullName>
    </submittedName>
</protein>
<reference evidence="2 3" key="1">
    <citation type="journal article" date="2016" name="Mol. Biol. Evol.">
        <title>Comparative Genomics of Early-Diverging Mushroom-Forming Fungi Provides Insights into the Origins of Lignocellulose Decay Capabilities.</title>
        <authorList>
            <person name="Nagy L.G."/>
            <person name="Riley R."/>
            <person name="Tritt A."/>
            <person name="Adam C."/>
            <person name="Daum C."/>
            <person name="Floudas D."/>
            <person name="Sun H."/>
            <person name="Yadav J.S."/>
            <person name="Pangilinan J."/>
            <person name="Larsson K.H."/>
            <person name="Matsuura K."/>
            <person name="Barry K."/>
            <person name="Labutti K."/>
            <person name="Kuo R."/>
            <person name="Ohm R.A."/>
            <person name="Bhattacharya S.S."/>
            <person name="Shirouzu T."/>
            <person name="Yoshinaga Y."/>
            <person name="Martin F.M."/>
            <person name="Grigoriev I.V."/>
            <person name="Hibbett D.S."/>
        </authorList>
    </citation>
    <scope>NUCLEOTIDE SEQUENCE [LARGE SCALE GENOMIC DNA]</scope>
    <source>
        <strain evidence="2 3">HHB12029</strain>
    </source>
</reference>
<dbReference type="InParanoid" id="A0A165H1T4"/>
<accession>A0A165H1T4</accession>
<gene>
    <name evidence="2" type="ORF">EXIGLDRAFT_719391</name>
</gene>
<proteinExistence type="predicted"/>
<dbReference type="AlphaFoldDB" id="A0A165H1T4"/>
<evidence type="ECO:0000313" key="2">
    <source>
        <dbReference type="EMBL" id="KZV91328.1"/>
    </source>
</evidence>
<dbReference type="EMBL" id="KV426029">
    <property type="protein sequence ID" value="KZV91328.1"/>
    <property type="molecule type" value="Genomic_DNA"/>
</dbReference>
<keyword evidence="3" id="KW-1185">Reference proteome</keyword>
<feature type="compositionally biased region" description="Basic and acidic residues" evidence="1">
    <location>
        <begin position="357"/>
        <end position="369"/>
    </location>
</feature>
<name>A0A165H1T4_EXIGL</name>
<organism evidence="2 3">
    <name type="scientific">Exidia glandulosa HHB12029</name>
    <dbReference type="NCBI Taxonomy" id="1314781"/>
    <lineage>
        <taxon>Eukaryota</taxon>
        <taxon>Fungi</taxon>
        <taxon>Dikarya</taxon>
        <taxon>Basidiomycota</taxon>
        <taxon>Agaricomycotina</taxon>
        <taxon>Agaricomycetes</taxon>
        <taxon>Auriculariales</taxon>
        <taxon>Exidiaceae</taxon>
        <taxon>Exidia</taxon>
    </lineage>
</organism>